<dbReference type="EMBL" id="FMZZ01000022">
    <property type="protein sequence ID" value="SDD90637.1"/>
    <property type="molecule type" value="Genomic_DNA"/>
</dbReference>
<evidence type="ECO:0000313" key="1">
    <source>
        <dbReference type="EMBL" id="SDD90637.1"/>
    </source>
</evidence>
<dbReference type="Proteomes" id="UP000199501">
    <property type="component" value="Unassembled WGS sequence"/>
</dbReference>
<dbReference type="STRING" id="1271860.SAMN05216174_12219"/>
<dbReference type="AlphaFoldDB" id="A0A1G6YLT2"/>
<proteinExistence type="predicted"/>
<accession>A0A1G6YLT2</accession>
<evidence type="ECO:0000313" key="2">
    <source>
        <dbReference type="Proteomes" id="UP000199501"/>
    </source>
</evidence>
<sequence>MFAVAWVTQVPKKQFPIEEVHGNTTPQVWLITCGGDCDEAARPP</sequence>
<reference evidence="2" key="1">
    <citation type="submission" date="2016-10" db="EMBL/GenBank/DDBJ databases">
        <authorList>
            <person name="Varghese N."/>
            <person name="Submissions S."/>
        </authorList>
    </citation>
    <scope>NUCLEOTIDE SEQUENCE [LARGE SCALE GENOMIC DNA]</scope>
    <source>
        <strain evidence="2">IBRC-M 10403</strain>
    </source>
</reference>
<organism evidence="1 2">
    <name type="scientific">Actinokineospora iranica</name>
    <dbReference type="NCBI Taxonomy" id="1271860"/>
    <lineage>
        <taxon>Bacteria</taxon>
        <taxon>Bacillati</taxon>
        <taxon>Actinomycetota</taxon>
        <taxon>Actinomycetes</taxon>
        <taxon>Pseudonocardiales</taxon>
        <taxon>Pseudonocardiaceae</taxon>
        <taxon>Actinokineospora</taxon>
    </lineage>
</organism>
<protein>
    <submittedName>
        <fullName evidence="1">Uncharacterized protein</fullName>
    </submittedName>
</protein>
<gene>
    <name evidence="1" type="ORF">SAMN05216174_12219</name>
</gene>
<keyword evidence="2" id="KW-1185">Reference proteome</keyword>
<name>A0A1G6YLT2_9PSEU</name>